<organism evidence="3 4">
    <name type="scientific">Nocardioides lentus</name>
    <dbReference type="NCBI Taxonomy" id="338077"/>
    <lineage>
        <taxon>Bacteria</taxon>
        <taxon>Bacillati</taxon>
        <taxon>Actinomycetota</taxon>
        <taxon>Actinomycetes</taxon>
        <taxon>Propionibacteriales</taxon>
        <taxon>Nocardioidaceae</taxon>
        <taxon>Nocardioides</taxon>
    </lineage>
</organism>
<evidence type="ECO:0000256" key="1">
    <source>
        <dbReference type="ARBA" id="ARBA00023125"/>
    </source>
</evidence>
<proteinExistence type="predicted"/>
<evidence type="ECO:0000259" key="2">
    <source>
        <dbReference type="PROSITE" id="PS50043"/>
    </source>
</evidence>
<dbReference type="SMART" id="SM00421">
    <property type="entry name" value="HTH_LUXR"/>
    <property type="match status" value="1"/>
</dbReference>
<dbReference type="RefSeq" id="WP_344005624.1">
    <property type="nucleotide sequence ID" value="NZ_BAAAMY010000004.1"/>
</dbReference>
<dbReference type="PRINTS" id="PR00038">
    <property type="entry name" value="HTHLUXR"/>
</dbReference>
<accession>A0ABN2P7K4</accession>
<name>A0ABN2P7K4_9ACTN</name>
<dbReference type="PANTHER" id="PTHR43214">
    <property type="entry name" value="TWO-COMPONENT RESPONSE REGULATOR"/>
    <property type="match status" value="1"/>
</dbReference>
<sequence>MTRPAGLARLDADDVDLLRLYADGRTAPEIARRLHVSERTVRRRLRSICDVLDVGTVIEAVVLAARHDLI</sequence>
<dbReference type="InterPro" id="IPR000792">
    <property type="entry name" value="Tscrpt_reg_LuxR_C"/>
</dbReference>
<dbReference type="Gene3D" id="1.10.10.10">
    <property type="entry name" value="Winged helix-like DNA-binding domain superfamily/Winged helix DNA-binding domain"/>
    <property type="match status" value="1"/>
</dbReference>
<gene>
    <name evidence="3" type="ORF">GCM10009737_14410</name>
</gene>
<reference evidence="3 4" key="1">
    <citation type="journal article" date="2019" name="Int. J. Syst. Evol. Microbiol.">
        <title>The Global Catalogue of Microorganisms (GCM) 10K type strain sequencing project: providing services to taxonomists for standard genome sequencing and annotation.</title>
        <authorList>
            <consortium name="The Broad Institute Genomics Platform"/>
            <consortium name="The Broad Institute Genome Sequencing Center for Infectious Disease"/>
            <person name="Wu L."/>
            <person name="Ma J."/>
        </authorList>
    </citation>
    <scope>NUCLEOTIDE SEQUENCE [LARGE SCALE GENOMIC DNA]</scope>
    <source>
        <strain evidence="3 4">JCM 14046</strain>
    </source>
</reference>
<feature type="domain" description="HTH luxR-type" evidence="2">
    <location>
        <begin position="3"/>
        <end position="68"/>
    </location>
</feature>
<dbReference type="InterPro" id="IPR016032">
    <property type="entry name" value="Sig_transdc_resp-reg_C-effctor"/>
</dbReference>
<keyword evidence="1" id="KW-0238">DNA-binding</keyword>
<dbReference type="SUPFAM" id="SSF46894">
    <property type="entry name" value="C-terminal effector domain of the bipartite response regulators"/>
    <property type="match status" value="1"/>
</dbReference>
<dbReference type="Pfam" id="PF13384">
    <property type="entry name" value="HTH_23"/>
    <property type="match status" value="1"/>
</dbReference>
<comment type="caution">
    <text evidence="3">The sequence shown here is derived from an EMBL/GenBank/DDBJ whole genome shotgun (WGS) entry which is preliminary data.</text>
</comment>
<dbReference type="CDD" id="cd06170">
    <property type="entry name" value="LuxR_C_like"/>
    <property type="match status" value="1"/>
</dbReference>
<evidence type="ECO:0000313" key="4">
    <source>
        <dbReference type="Proteomes" id="UP001501612"/>
    </source>
</evidence>
<dbReference type="Proteomes" id="UP001501612">
    <property type="component" value="Unassembled WGS sequence"/>
</dbReference>
<protein>
    <submittedName>
        <fullName evidence="3">LuxR C-terminal-related transcriptional regulator</fullName>
    </submittedName>
</protein>
<dbReference type="PROSITE" id="PS50043">
    <property type="entry name" value="HTH_LUXR_2"/>
    <property type="match status" value="1"/>
</dbReference>
<evidence type="ECO:0000313" key="3">
    <source>
        <dbReference type="EMBL" id="GAA1914206.1"/>
    </source>
</evidence>
<dbReference type="InterPro" id="IPR039420">
    <property type="entry name" value="WalR-like"/>
</dbReference>
<dbReference type="EMBL" id="BAAAMY010000004">
    <property type="protein sequence ID" value="GAA1914206.1"/>
    <property type="molecule type" value="Genomic_DNA"/>
</dbReference>
<keyword evidence="4" id="KW-1185">Reference proteome</keyword>
<dbReference type="InterPro" id="IPR036388">
    <property type="entry name" value="WH-like_DNA-bd_sf"/>
</dbReference>